<feature type="transmembrane region" description="Helical" evidence="5">
    <location>
        <begin position="75"/>
        <end position="93"/>
    </location>
</feature>
<dbReference type="SUPFAM" id="SSF46626">
    <property type="entry name" value="Cytochrome c"/>
    <property type="match status" value="2"/>
</dbReference>
<gene>
    <name evidence="7" type="ordered locus">Terro_4250</name>
</gene>
<dbReference type="GO" id="GO:0020037">
    <property type="term" value="F:heme binding"/>
    <property type="evidence" value="ECO:0007669"/>
    <property type="project" value="InterPro"/>
</dbReference>
<accession>I3ZMI6</accession>
<dbReference type="STRING" id="926566.Terro_4250"/>
<keyword evidence="5" id="KW-0472">Membrane</keyword>
<feature type="domain" description="Cytochrome c" evidence="6">
    <location>
        <begin position="397"/>
        <end position="507"/>
    </location>
</feature>
<feature type="transmembrane region" description="Helical" evidence="5">
    <location>
        <begin position="369"/>
        <end position="386"/>
    </location>
</feature>
<evidence type="ECO:0000256" key="3">
    <source>
        <dbReference type="ARBA" id="ARBA00023004"/>
    </source>
</evidence>
<keyword evidence="3 4" id="KW-0408">Iron</keyword>
<dbReference type="InterPro" id="IPR036909">
    <property type="entry name" value="Cyt_c-like_dom_sf"/>
</dbReference>
<keyword evidence="2 4" id="KW-0479">Metal-binding</keyword>
<dbReference type="Pfam" id="PF13442">
    <property type="entry name" value="Cytochrome_CBB3"/>
    <property type="match status" value="1"/>
</dbReference>
<dbReference type="GO" id="GO:0009055">
    <property type="term" value="F:electron transfer activity"/>
    <property type="evidence" value="ECO:0007669"/>
    <property type="project" value="InterPro"/>
</dbReference>
<dbReference type="PATRIC" id="fig|926566.3.peg.4201"/>
<dbReference type="Proteomes" id="UP000006056">
    <property type="component" value="Chromosome"/>
</dbReference>
<feature type="transmembrane region" description="Helical" evidence="5">
    <location>
        <begin position="316"/>
        <end position="335"/>
    </location>
</feature>
<dbReference type="InterPro" id="IPR003468">
    <property type="entry name" value="Cyt_c_oxidase_monohaem-su/FixO"/>
</dbReference>
<dbReference type="EMBL" id="CP003379">
    <property type="protein sequence ID" value="AFL90454.1"/>
    <property type="molecule type" value="Genomic_DNA"/>
</dbReference>
<dbReference type="Pfam" id="PF02433">
    <property type="entry name" value="FixO"/>
    <property type="match status" value="1"/>
</dbReference>
<feature type="transmembrane region" description="Helical" evidence="5">
    <location>
        <begin position="156"/>
        <end position="172"/>
    </location>
</feature>
<feature type="transmembrane region" description="Helical" evidence="5">
    <location>
        <begin position="341"/>
        <end position="362"/>
    </location>
</feature>
<evidence type="ECO:0000259" key="6">
    <source>
        <dbReference type="PROSITE" id="PS51007"/>
    </source>
</evidence>
<feature type="transmembrane region" description="Helical" evidence="5">
    <location>
        <begin position="99"/>
        <end position="117"/>
    </location>
</feature>
<dbReference type="GO" id="GO:0046872">
    <property type="term" value="F:metal ion binding"/>
    <property type="evidence" value="ECO:0007669"/>
    <property type="project" value="UniProtKB-KW"/>
</dbReference>
<evidence type="ECO:0000313" key="7">
    <source>
        <dbReference type="EMBL" id="AFL90454.1"/>
    </source>
</evidence>
<proteinExistence type="predicted"/>
<evidence type="ECO:0000256" key="5">
    <source>
        <dbReference type="SAM" id="Phobius"/>
    </source>
</evidence>
<organism evidence="7 8">
    <name type="scientific">Terriglobus roseus (strain DSM 18391 / NRRL B-41598 / KBS 63)</name>
    <dbReference type="NCBI Taxonomy" id="926566"/>
    <lineage>
        <taxon>Bacteria</taxon>
        <taxon>Pseudomonadati</taxon>
        <taxon>Acidobacteriota</taxon>
        <taxon>Terriglobia</taxon>
        <taxon>Terriglobales</taxon>
        <taxon>Acidobacteriaceae</taxon>
        <taxon>Terriglobus</taxon>
    </lineage>
</organism>
<feature type="transmembrane region" description="Helical" evidence="5">
    <location>
        <begin position="129"/>
        <end position="150"/>
    </location>
</feature>
<dbReference type="InterPro" id="IPR036259">
    <property type="entry name" value="MFS_trans_sf"/>
</dbReference>
<feature type="transmembrane region" description="Helical" evidence="5">
    <location>
        <begin position="12"/>
        <end position="32"/>
    </location>
</feature>
<evidence type="ECO:0000313" key="8">
    <source>
        <dbReference type="Proteomes" id="UP000006056"/>
    </source>
</evidence>
<keyword evidence="5" id="KW-0812">Transmembrane</keyword>
<keyword evidence="8" id="KW-1185">Reference proteome</keyword>
<dbReference type="HOGENOM" id="CLU_444000_0_0_0"/>
<dbReference type="PROSITE" id="PS51007">
    <property type="entry name" value="CYTC"/>
    <property type="match status" value="2"/>
</dbReference>
<feature type="transmembrane region" description="Helical" evidence="5">
    <location>
        <begin position="193"/>
        <end position="214"/>
    </location>
</feature>
<dbReference type="OrthoDB" id="9811395at2"/>
<dbReference type="InterPro" id="IPR009056">
    <property type="entry name" value="Cyt_c-like_dom"/>
</dbReference>
<dbReference type="RefSeq" id="WP_014787714.1">
    <property type="nucleotide sequence ID" value="NC_018014.1"/>
</dbReference>
<dbReference type="Gene3D" id="1.10.760.10">
    <property type="entry name" value="Cytochrome c-like domain"/>
    <property type="match status" value="2"/>
</dbReference>
<dbReference type="eggNOG" id="COG2993">
    <property type="taxonomic scope" value="Bacteria"/>
</dbReference>
<evidence type="ECO:0000256" key="1">
    <source>
        <dbReference type="ARBA" id="ARBA00022617"/>
    </source>
</evidence>
<keyword evidence="1 4" id="KW-0349">Heme</keyword>
<dbReference type="KEGG" id="trs:Terro_4250"/>
<feature type="transmembrane region" description="Helical" evidence="5">
    <location>
        <begin position="44"/>
        <end position="63"/>
    </location>
</feature>
<dbReference type="eggNOG" id="COG2010">
    <property type="taxonomic scope" value="Bacteria"/>
</dbReference>
<dbReference type="SUPFAM" id="SSF103473">
    <property type="entry name" value="MFS general substrate transporter"/>
    <property type="match status" value="1"/>
</dbReference>
<feature type="transmembrane region" description="Helical" evidence="5">
    <location>
        <begin position="229"/>
        <end position="248"/>
    </location>
</feature>
<keyword evidence="5" id="KW-1133">Transmembrane helix</keyword>
<feature type="domain" description="Cytochrome c" evidence="6">
    <location>
        <begin position="531"/>
        <end position="625"/>
    </location>
</feature>
<dbReference type="AlphaFoldDB" id="I3ZMI6"/>
<evidence type="ECO:0000256" key="2">
    <source>
        <dbReference type="ARBA" id="ARBA00022723"/>
    </source>
</evidence>
<reference evidence="7 8" key="1">
    <citation type="submission" date="2012-06" db="EMBL/GenBank/DDBJ databases">
        <title>Complete genome of Terriglobus roseus DSM 18391.</title>
        <authorList>
            <consortium name="US DOE Joint Genome Institute (JGI-PGF)"/>
            <person name="Lucas S."/>
            <person name="Copeland A."/>
            <person name="Lapidus A."/>
            <person name="Glavina del Rio T."/>
            <person name="Dalin E."/>
            <person name="Tice H."/>
            <person name="Bruce D."/>
            <person name="Goodwin L."/>
            <person name="Pitluck S."/>
            <person name="Peters L."/>
            <person name="Mikhailova N."/>
            <person name="Munk A.C.C."/>
            <person name="Kyrpides N."/>
            <person name="Mavromatis K."/>
            <person name="Ivanova N."/>
            <person name="Brettin T."/>
            <person name="Detter J.C."/>
            <person name="Han C."/>
            <person name="Larimer F."/>
            <person name="Land M."/>
            <person name="Hauser L."/>
            <person name="Markowitz V."/>
            <person name="Cheng J.-F."/>
            <person name="Hugenholtz P."/>
            <person name="Woyke T."/>
            <person name="Wu D."/>
            <person name="Brambilla E."/>
            <person name="Klenk H.-P."/>
            <person name="Eisen J.A."/>
        </authorList>
    </citation>
    <scope>NUCLEOTIDE SEQUENCE [LARGE SCALE GENOMIC DNA]</scope>
    <source>
        <strain evidence="8">DSM 18391 / NRRL B-41598 / KBS 63</strain>
    </source>
</reference>
<feature type="transmembrane region" description="Helical" evidence="5">
    <location>
        <begin position="255"/>
        <end position="273"/>
    </location>
</feature>
<evidence type="ECO:0000256" key="4">
    <source>
        <dbReference type="PROSITE-ProRule" id="PRU00433"/>
    </source>
</evidence>
<name>I3ZMI6_TERRK</name>
<sequence length="638" mass="68764">MSALRGLTSGWRAVCLIAITYVYFLIFAQFAFLNRLGQLGIEDAHLQAVMATMALAGIVFSLIAAFRRFAPAQRLGIAFLLCGMAASASILRLNLAGAIAVAFCIGAGLGLLTVTLVSNLDLWVGTNDGIAAAGLGTGLGYFFCNIPALFTASPHHQSFTAAILCLLGYAVAQRANARPSLPTRNTRASAIPFAFALVGLTALVWLDSAAFFIIQNTPTLKAGTWEGNLHLWTNACLHLGAALLSAYLLRRRGTAFVLCSAVLALAIACILLHDPARVVLASLFYPIGVSLYSVALVAYPSFLAESGSATERSRKAGLIYAIAGWFGSAMGIGMGQHLKQVPIPFVAVAVLCIFGTTLFRLARTHRKEMTVVSLALIGALCLYLPQNLTTQSASPSSAVERGRRVYIAEGCIHCHSQYIRPNTADILTWGPAMTLAELRAQNPPLIGNRRQGPDLSQVGGRRSPLWLKAHFFDPDQVSRASFMPSYRYLFQDATRGDDLVQYLANLRSPNYPDHLAAEQAWHLSASSIANADADKGALLYGDHCATCHEVDGATRAKWSSSFKRLPPSLHDGPWQHVHLNATPEARIQQLAQIVRFGIPQTDMPGHEYLSDQDISSIVLWLNQSIAPNNGSIRPGENL</sequence>
<feature type="transmembrane region" description="Helical" evidence="5">
    <location>
        <begin position="279"/>
        <end position="304"/>
    </location>
</feature>
<protein>
    <submittedName>
        <fullName evidence="7">Cbb3-type cytochrome oxidase, cytochrome c subunit</fullName>
    </submittedName>
</protein>